<dbReference type="Pfam" id="PF01171">
    <property type="entry name" value="ATP_bind_3"/>
    <property type="match status" value="1"/>
</dbReference>
<dbReference type="InterPro" id="IPR012795">
    <property type="entry name" value="tRNA_Ile_lys_synt_N"/>
</dbReference>
<dbReference type="PANTHER" id="PTHR12357">
    <property type="entry name" value="YTH YT521-B HOMOLOGY DOMAIN-CONTAINING"/>
    <property type="match status" value="1"/>
</dbReference>
<feature type="compositionally biased region" description="Polar residues" evidence="7">
    <location>
        <begin position="99"/>
        <end position="109"/>
    </location>
</feature>
<comment type="catalytic activity">
    <reaction evidence="6">
        <text>cytidine(34) in tRNA(Ile2) + L-lysine + ATP = lysidine(34) in tRNA(Ile2) + AMP + diphosphate + H(+)</text>
        <dbReference type="Rhea" id="RHEA:43744"/>
        <dbReference type="Rhea" id="RHEA-COMP:10625"/>
        <dbReference type="Rhea" id="RHEA-COMP:10670"/>
        <dbReference type="ChEBI" id="CHEBI:15378"/>
        <dbReference type="ChEBI" id="CHEBI:30616"/>
        <dbReference type="ChEBI" id="CHEBI:32551"/>
        <dbReference type="ChEBI" id="CHEBI:33019"/>
        <dbReference type="ChEBI" id="CHEBI:82748"/>
        <dbReference type="ChEBI" id="CHEBI:83665"/>
        <dbReference type="ChEBI" id="CHEBI:456215"/>
        <dbReference type="EC" id="6.3.4.19"/>
    </reaction>
</comment>
<dbReference type="PROSITE" id="PS50882">
    <property type="entry name" value="YTH"/>
    <property type="match status" value="1"/>
</dbReference>
<dbReference type="EC" id="6.3.4.19" evidence="1"/>
<dbReference type="Proteomes" id="UP000521872">
    <property type="component" value="Unassembled WGS sequence"/>
</dbReference>
<feature type="compositionally biased region" description="Acidic residues" evidence="7">
    <location>
        <begin position="230"/>
        <end position="245"/>
    </location>
</feature>
<dbReference type="GO" id="GO:0032267">
    <property type="term" value="F:tRNA(Ile)-lysidine synthase activity"/>
    <property type="evidence" value="ECO:0007669"/>
    <property type="project" value="UniProtKB-EC"/>
</dbReference>
<gene>
    <name evidence="9" type="ORF">D9613_002734</name>
</gene>
<feature type="region of interest" description="Disordered" evidence="7">
    <location>
        <begin position="83"/>
        <end position="111"/>
    </location>
</feature>
<dbReference type="EMBL" id="JAACJL010000044">
    <property type="protein sequence ID" value="KAF4615373.1"/>
    <property type="molecule type" value="Genomic_DNA"/>
</dbReference>
<evidence type="ECO:0000256" key="1">
    <source>
        <dbReference type="ARBA" id="ARBA00013267"/>
    </source>
</evidence>
<dbReference type="Gene3D" id="3.10.590.10">
    <property type="entry name" value="ph1033 like domains"/>
    <property type="match status" value="1"/>
</dbReference>
<feature type="compositionally biased region" description="Polar residues" evidence="7">
    <location>
        <begin position="329"/>
        <end position="340"/>
    </location>
</feature>
<dbReference type="NCBIfam" id="TIGR02432">
    <property type="entry name" value="lysidine_TilS_N"/>
    <property type="match status" value="1"/>
</dbReference>
<proteinExistence type="inferred from homology"/>
<feature type="compositionally biased region" description="Gly residues" evidence="7">
    <location>
        <begin position="442"/>
        <end position="451"/>
    </location>
</feature>
<feature type="compositionally biased region" description="Polar residues" evidence="7">
    <location>
        <begin position="368"/>
        <end position="385"/>
    </location>
</feature>
<evidence type="ECO:0000256" key="3">
    <source>
        <dbReference type="ARBA" id="ARBA00022694"/>
    </source>
</evidence>
<keyword evidence="4" id="KW-0547">Nucleotide-binding</keyword>
<dbReference type="GO" id="GO:0061157">
    <property type="term" value="P:mRNA destabilization"/>
    <property type="evidence" value="ECO:0007669"/>
    <property type="project" value="TreeGrafter"/>
</dbReference>
<feature type="compositionally biased region" description="Polar residues" evidence="7">
    <location>
        <begin position="144"/>
        <end position="178"/>
    </location>
</feature>
<accession>A0A8H4VMH4</accession>
<feature type="region of interest" description="Disordered" evidence="7">
    <location>
        <begin position="138"/>
        <end position="190"/>
    </location>
</feature>
<feature type="compositionally biased region" description="Polar residues" evidence="7">
    <location>
        <begin position="395"/>
        <end position="404"/>
    </location>
</feature>
<dbReference type="GO" id="GO:0005737">
    <property type="term" value="C:cytoplasm"/>
    <property type="evidence" value="ECO:0007669"/>
    <property type="project" value="TreeGrafter"/>
</dbReference>
<dbReference type="GO" id="GO:0005524">
    <property type="term" value="F:ATP binding"/>
    <property type="evidence" value="ECO:0007669"/>
    <property type="project" value="UniProtKB-KW"/>
</dbReference>
<dbReference type="GO" id="GO:0003729">
    <property type="term" value="F:mRNA binding"/>
    <property type="evidence" value="ECO:0007669"/>
    <property type="project" value="TreeGrafter"/>
</dbReference>
<dbReference type="Pfam" id="PF04146">
    <property type="entry name" value="YTH"/>
    <property type="match status" value="1"/>
</dbReference>
<dbReference type="CDD" id="cd21134">
    <property type="entry name" value="YTH"/>
    <property type="match status" value="1"/>
</dbReference>
<feature type="compositionally biased region" description="Polar residues" evidence="7">
    <location>
        <begin position="262"/>
        <end position="277"/>
    </location>
</feature>
<evidence type="ECO:0000256" key="5">
    <source>
        <dbReference type="ARBA" id="ARBA00022840"/>
    </source>
</evidence>
<keyword evidence="10" id="KW-1185">Reference proteome</keyword>
<dbReference type="PANTHER" id="PTHR12357:SF89">
    <property type="entry name" value="YTH DOMAIN-CONTAINING FAMILY PROTEIN"/>
    <property type="match status" value="1"/>
</dbReference>
<evidence type="ECO:0000256" key="7">
    <source>
        <dbReference type="SAM" id="MobiDB-lite"/>
    </source>
</evidence>
<feature type="region of interest" description="Disordered" evidence="7">
    <location>
        <begin position="259"/>
        <end position="286"/>
    </location>
</feature>
<feature type="region of interest" description="Disordered" evidence="7">
    <location>
        <begin position="1"/>
        <end position="25"/>
    </location>
</feature>
<evidence type="ECO:0000256" key="6">
    <source>
        <dbReference type="ARBA" id="ARBA00048539"/>
    </source>
</evidence>
<dbReference type="InterPro" id="IPR012094">
    <property type="entry name" value="tRNA_Ile_lys_synt"/>
</dbReference>
<reference evidence="9 10" key="1">
    <citation type="submission" date="2019-12" db="EMBL/GenBank/DDBJ databases">
        <authorList>
            <person name="Floudas D."/>
            <person name="Bentzer J."/>
            <person name="Ahren D."/>
            <person name="Johansson T."/>
            <person name="Persson P."/>
            <person name="Tunlid A."/>
        </authorList>
    </citation>
    <scope>NUCLEOTIDE SEQUENCE [LARGE SCALE GENOMIC DNA]</scope>
    <source>
        <strain evidence="9 10">CBS 102.39</strain>
    </source>
</reference>
<evidence type="ECO:0000313" key="9">
    <source>
        <dbReference type="EMBL" id="KAF4615373.1"/>
    </source>
</evidence>
<evidence type="ECO:0000256" key="2">
    <source>
        <dbReference type="ARBA" id="ARBA00022598"/>
    </source>
</evidence>
<sequence length="1367" mass="150339">MRLSATSGIGQGIAPGRAEHDGAEERGGLWRHHTISAHSRSARASAKDVISEETQEQQQAIWNDDEVVDQDWVGGVGAVGEKTSLHRQSSLPTRYHRGYNNQGSNSGTHTPKAVNSLAAIAGNEGDEEPWKYASYNAEDDESPNELQAQHQQVLEAQAQSQSNNSPLSPHFGGNSTPHVPSPPPAASGVRRHVSLTYGGPRKSTGLKRSGTLQATLPAHSHNTTPPETTEQAEEEEYAYEAEDTSTYDEEYYAKQQQYQQYSNSPVGRTSPWSSGNEWRQGGYTGNGNAAIDDVQRALSTLELASNQNAVPAGAYGGYQQNNQGANQPPRFTSNQGPHHQSTGSRGSNGSNNNGNKMSGNEFEGRKTPLSQVQRSGVFGQQQYGQQDHGLRGRLSNPNLQYGYQQGSGGHNKTASGGSAAGSSGGIPSVPPIPAQYLQQGQNQGGQSGRPGLGVATTFPNSANASSVPSGQTPVQPFVNTPVDVPTLIATKGYNPAQFDTRPQFARYFVIKSYTEDDVHKSLKYEIWSSTDPGNKRLDKAFKDTAGRGPIYLFFSVNASGHFCGMAEMLTPVDYTRSSTVWASDKWKGVFKVRWIFVRDIPNVNLRHIKLNNTQERKPVTNSRDTQELLPDAGQEMLRIFHTHPARTSLLQDFAFYEAMQKMQATGGAASPSPPSLHSPQLPASTVPSANPGFSPNVYASPQMAPMMQMGMGIGMGAAGQYNGNQQALHPQTQAMHQSVMRHPSPGPARNQNARFYINERRTRAQALDSFGSEWRSEMAARTIASISSAEFSQAFRRSRPIGGWSKALAVANSGGPDSTCLLFLLDRHLKEASEGSVKAKVPTELVSLSIDHDLQADSGKMASVAASTAAALGVRHLTEKLPWGQDMYPPKPEPGQSIEEVARDMRHAVFLEKMKELGANALAMGHHCDDQVETMLMRLGRSSGEYGLAGMRYRRRWGMGKVFDKSKLVIPGPDQMNLEKWVVRPLLGFEKDRILATCEEQKLEYVTDPTNFHPDLTVRNAIRHVLANGGSAAETASNPSFSAFPSSIAQRLAEINVGAKQHPDLNVSLASDRDHLRETVRQLNDKRQKIDAEGMFFCCRRDKSGASTYMGLIVDEIIATRRITSPPGTFAISALFIESIENRAVKEALLYRIARYVSPEPWGDPSSELGRRKESMDRLIKHMSYSMDWFRKRGDNSICVGSRVWWRLAFVTKVTYRTTVQAARKEDLLWLAMRQPERRAGGEPGQAHPLRLNLNPILNPAKKAYLDGTGPSTAEILFERRFKIRFDLSKMPQDDRVERGVDKYIMKPNQVWILPQVSFSKAKKAKPYHTVIRPDGPSVGHHWGIKASKMHEVDWITIESARPLTAV</sequence>
<dbReference type="GO" id="GO:1990247">
    <property type="term" value="F:N6-methyladenosine-containing RNA reader activity"/>
    <property type="evidence" value="ECO:0007669"/>
    <property type="project" value="TreeGrafter"/>
</dbReference>
<dbReference type="HAMAP" id="MF_01161">
    <property type="entry name" value="tRNA_Ile_lys_synt"/>
    <property type="match status" value="1"/>
</dbReference>
<feature type="compositionally biased region" description="Polar residues" evidence="7">
    <location>
        <begin position="457"/>
        <end position="474"/>
    </location>
</feature>
<dbReference type="GO" id="GO:0008033">
    <property type="term" value="P:tRNA processing"/>
    <property type="evidence" value="ECO:0007669"/>
    <property type="project" value="UniProtKB-KW"/>
</dbReference>
<dbReference type="InterPro" id="IPR011063">
    <property type="entry name" value="TilS/TtcA_N"/>
</dbReference>
<dbReference type="SUPFAM" id="SSF52402">
    <property type="entry name" value="Adenine nucleotide alpha hydrolases-like"/>
    <property type="match status" value="1"/>
</dbReference>
<feature type="domain" description="YTH" evidence="8">
    <location>
        <begin position="505"/>
        <end position="640"/>
    </location>
</feature>
<comment type="caution">
    <text evidence="9">The sequence shown here is derived from an EMBL/GenBank/DDBJ whole genome shotgun (WGS) entry which is preliminary data.</text>
</comment>
<feature type="region of interest" description="Disordered" evidence="7">
    <location>
        <begin position="665"/>
        <end position="688"/>
    </location>
</feature>
<dbReference type="InterPro" id="IPR014729">
    <property type="entry name" value="Rossmann-like_a/b/a_fold"/>
</dbReference>
<keyword evidence="3" id="KW-0819">tRNA processing</keyword>
<dbReference type="CDD" id="cd01992">
    <property type="entry name" value="TilS_N"/>
    <property type="match status" value="1"/>
</dbReference>
<dbReference type="InterPro" id="IPR007275">
    <property type="entry name" value="YTH_domain"/>
</dbReference>
<feature type="compositionally biased region" description="Low complexity" evidence="7">
    <location>
        <begin position="317"/>
        <end position="327"/>
    </location>
</feature>
<evidence type="ECO:0000313" key="10">
    <source>
        <dbReference type="Proteomes" id="UP000521872"/>
    </source>
</evidence>
<keyword evidence="5" id="KW-0067">ATP-binding</keyword>
<feature type="region of interest" description="Disordered" evidence="7">
    <location>
        <begin position="214"/>
        <end position="245"/>
    </location>
</feature>
<keyword evidence="2" id="KW-0436">Ligase</keyword>
<dbReference type="Gene3D" id="3.40.50.620">
    <property type="entry name" value="HUPs"/>
    <property type="match status" value="1"/>
</dbReference>
<evidence type="ECO:0000259" key="8">
    <source>
        <dbReference type="PROSITE" id="PS50882"/>
    </source>
</evidence>
<dbReference type="InterPro" id="IPR045168">
    <property type="entry name" value="YTH_prot"/>
</dbReference>
<feature type="region of interest" description="Disordered" evidence="7">
    <location>
        <begin position="312"/>
        <end position="474"/>
    </location>
</feature>
<feature type="compositionally biased region" description="Low complexity" evidence="7">
    <location>
        <begin position="341"/>
        <end position="360"/>
    </location>
</feature>
<protein>
    <recommendedName>
        <fullName evidence="1">tRNA(Ile)-lysidine synthetase</fullName>
        <ecNumber evidence="1">6.3.4.19</ecNumber>
    </recommendedName>
</protein>
<organism evidence="9 10">
    <name type="scientific">Agrocybe pediades</name>
    <dbReference type="NCBI Taxonomy" id="84607"/>
    <lineage>
        <taxon>Eukaryota</taxon>
        <taxon>Fungi</taxon>
        <taxon>Dikarya</taxon>
        <taxon>Basidiomycota</taxon>
        <taxon>Agaricomycotina</taxon>
        <taxon>Agaricomycetes</taxon>
        <taxon>Agaricomycetidae</taxon>
        <taxon>Agaricales</taxon>
        <taxon>Agaricineae</taxon>
        <taxon>Strophariaceae</taxon>
        <taxon>Agrocybe</taxon>
    </lineage>
</organism>
<name>A0A8H4VMH4_9AGAR</name>
<evidence type="ECO:0000256" key="4">
    <source>
        <dbReference type="ARBA" id="ARBA00022741"/>
    </source>
</evidence>